<feature type="transmembrane region" description="Helical" evidence="7">
    <location>
        <begin position="228"/>
        <end position="249"/>
    </location>
</feature>
<keyword evidence="4 7" id="KW-0812">Transmembrane</keyword>
<feature type="transmembrane region" description="Helical" evidence="7">
    <location>
        <begin position="140"/>
        <end position="170"/>
    </location>
</feature>
<dbReference type="STRING" id="1850250.LPB142_11125"/>
<feature type="transmembrane region" description="Helical" evidence="7">
    <location>
        <begin position="190"/>
        <end position="208"/>
    </location>
</feature>
<evidence type="ECO:0000256" key="1">
    <source>
        <dbReference type="ARBA" id="ARBA00004651"/>
    </source>
</evidence>
<keyword evidence="3" id="KW-1003">Cell membrane</keyword>
<dbReference type="InterPro" id="IPR014047">
    <property type="entry name" value="Chr_Tranpt_l_chain"/>
</dbReference>
<reference evidence="8 9" key="1">
    <citation type="submission" date="2016-10" db="EMBL/GenBank/DDBJ databases">
        <title>Rhodobacter sp. LPB0142, isolated from sea water.</title>
        <authorList>
            <person name="Kim E."/>
            <person name="Yi H."/>
        </authorList>
    </citation>
    <scope>NUCLEOTIDE SEQUENCE [LARGE SCALE GENOMIC DNA]</scope>
    <source>
        <strain evidence="8 9">LPB0142</strain>
    </source>
</reference>
<evidence type="ECO:0000256" key="5">
    <source>
        <dbReference type="ARBA" id="ARBA00022989"/>
    </source>
</evidence>
<evidence type="ECO:0000256" key="3">
    <source>
        <dbReference type="ARBA" id="ARBA00022475"/>
    </source>
</evidence>
<dbReference type="PIRSF" id="PIRSF004810">
    <property type="entry name" value="ChrA"/>
    <property type="match status" value="1"/>
</dbReference>
<feature type="transmembrane region" description="Helical" evidence="7">
    <location>
        <begin position="340"/>
        <end position="369"/>
    </location>
</feature>
<evidence type="ECO:0000256" key="7">
    <source>
        <dbReference type="SAM" id="Phobius"/>
    </source>
</evidence>
<comment type="subcellular location">
    <subcellularLocation>
        <location evidence="1">Cell membrane</location>
        <topology evidence="1">Multi-pass membrane protein</topology>
    </subcellularLocation>
</comment>
<dbReference type="PANTHER" id="PTHR33567:SF3">
    <property type="entry name" value="CHROMATE ION TRANSPORTER (EUROFUNG)"/>
    <property type="match status" value="1"/>
</dbReference>
<dbReference type="InterPro" id="IPR003370">
    <property type="entry name" value="Chromate_transpt"/>
</dbReference>
<sequence length="370" mass="36599">MGEIFWAFLRLGLMSFGGPVAHIGYFRAEFVARRGWLDEAEFAQALALAQFLPGPASSQMGFAIGWRRGGPLGALAAFAGFTAPSAGLMAAAGLWAAQATPTGAVAGALAGLKLVALAVVAQALVGMARSLCPDAPRRAAAVLVAGALVLWPFAGAQIGAIALCAGMGALWLRPGAEAAGGALSLRGARWVAGGLLLLALGLALIPFARPYLGAGALVFGGGHVVLPLLREALGGAIAEGVFLSGYGLAQAMPGPLFTFASYLGAVQGGLWGAAIATLAIFVPGFALYALVAPLWARIGARAGARGAVAGANAAVVGVLGAAFFGQILPEAFLSPGHGALAAALTALAFATRLPPLALVVMGAGGGAAFL</sequence>
<dbReference type="RefSeq" id="WP_071166417.1">
    <property type="nucleotide sequence ID" value="NZ_CP017781.1"/>
</dbReference>
<keyword evidence="6 7" id="KW-0472">Membrane</keyword>
<organism evidence="8 9">
    <name type="scientific">Rhodobacter xanthinilyticus</name>
    <dbReference type="NCBI Taxonomy" id="1850250"/>
    <lineage>
        <taxon>Bacteria</taxon>
        <taxon>Pseudomonadati</taxon>
        <taxon>Pseudomonadota</taxon>
        <taxon>Alphaproteobacteria</taxon>
        <taxon>Rhodobacterales</taxon>
        <taxon>Rhodobacter group</taxon>
        <taxon>Rhodobacter</taxon>
    </lineage>
</organism>
<gene>
    <name evidence="8" type="ORF">LPB142_11125</name>
</gene>
<feature type="transmembrane region" description="Helical" evidence="7">
    <location>
        <begin position="307"/>
        <end position="328"/>
    </location>
</feature>
<dbReference type="GO" id="GO:0015109">
    <property type="term" value="F:chromate transmembrane transporter activity"/>
    <property type="evidence" value="ECO:0007669"/>
    <property type="project" value="InterPro"/>
</dbReference>
<evidence type="ECO:0000313" key="8">
    <source>
        <dbReference type="EMBL" id="AOZ69804.1"/>
    </source>
</evidence>
<comment type="similarity">
    <text evidence="2">Belongs to the chromate ion transporter (CHR) (TC 2.A.51) family.</text>
</comment>
<evidence type="ECO:0000313" key="9">
    <source>
        <dbReference type="Proteomes" id="UP000176562"/>
    </source>
</evidence>
<dbReference type="PANTHER" id="PTHR33567">
    <property type="entry name" value="CHROMATE ION TRANSPORTER (EUROFUNG)"/>
    <property type="match status" value="1"/>
</dbReference>
<proteinExistence type="inferred from homology"/>
<dbReference type="NCBIfam" id="TIGR00937">
    <property type="entry name" value="2A51"/>
    <property type="match status" value="1"/>
</dbReference>
<dbReference type="KEGG" id="rhp:LPB142_11125"/>
<dbReference type="Proteomes" id="UP000176562">
    <property type="component" value="Chromosome"/>
</dbReference>
<keyword evidence="5 7" id="KW-1133">Transmembrane helix</keyword>
<accession>A0A1D9MD51</accession>
<keyword evidence="9" id="KW-1185">Reference proteome</keyword>
<evidence type="ECO:0000256" key="4">
    <source>
        <dbReference type="ARBA" id="ARBA00022692"/>
    </source>
</evidence>
<dbReference type="AlphaFoldDB" id="A0A1D9MD51"/>
<evidence type="ECO:0008006" key="10">
    <source>
        <dbReference type="Google" id="ProtNLM"/>
    </source>
</evidence>
<dbReference type="Pfam" id="PF02417">
    <property type="entry name" value="Chromate_transp"/>
    <property type="match status" value="2"/>
</dbReference>
<feature type="transmembrane region" description="Helical" evidence="7">
    <location>
        <begin position="269"/>
        <end position="295"/>
    </location>
</feature>
<name>A0A1D9MD51_9RHOB</name>
<protein>
    <recommendedName>
        <fullName evidence="10">Chromate transporter</fullName>
    </recommendedName>
</protein>
<feature type="transmembrane region" description="Helical" evidence="7">
    <location>
        <begin position="72"/>
        <end position="97"/>
    </location>
</feature>
<evidence type="ECO:0000256" key="6">
    <source>
        <dbReference type="ARBA" id="ARBA00023136"/>
    </source>
</evidence>
<dbReference type="EMBL" id="CP017781">
    <property type="protein sequence ID" value="AOZ69804.1"/>
    <property type="molecule type" value="Genomic_DNA"/>
</dbReference>
<feature type="transmembrane region" description="Helical" evidence="7">
    <location>
        <begin position="103"/>
        <end position="128"/>
    </location>
</feature>
<evidence type="ECO:0000256" key="2">
    <source>
        <dbReference type="ARBA" id="ARBA00005262"/>
    </source>
</evidence>
<feature type="transmembrane region" description="Helical" evidence="7">
    <location>
        <begin position="6"/>
        <end position="26"/>
    </location>
</feature>
<dbReference type="GO" id="GO:0005886">
    <property type="term" value="C:plasma membrane"/>
    <property type="evidence" value="ECO:0007669"/>
    <property type="project" value="UniProtKB-SubCell"/>
</dbReference>